<dbReference type="Proteomes" id="UP000235616">
    <property type="component" value="Unassembled WGS sequence"/>
</dbReference>
<accession>A0A2N7VCG5</accession>
<proteinExistence type="predicted"/>
<comment type="caution">
    <text evidence="2">The sequence shown here is derived from an EMBL/GenBank/DDBJ whole genome shotgun (WGS) entry which is preliminary data.</text>
</comment>
<dbReference type="RefSeq" id="WP_102648959.1">
    <property type="nucleotide sequence ID" value="NZ_PNYA01000038.1"/>
</dbReference>
<evidence type="ECO:0008006" key="4">
    <source>
        <dbReference type="Google" id="ProtNLM"/>
    </source>
</evidence>
<reference evidence="2 3" key="1">
    <citation type="submission" date="2018-01" db="EMBL/GenBank/DDBJ databases">
        <title>Whole genome analyses suggest that Burkholderia sensu lato contains two further novel genera in the rhizoxinica-symbiotica group Mycetohabitans gen. nov., and Trinickia gen. nov.: implications for the evolution of diazotrophy and nodulation in the Burkholderiaceae.</title>
        <authorList>
            <person name="Estrada-de los Santos P."/>
            <person name="Palmer M."/>
            <person name="Chavez-Ramirez B."/>
            <person name="Beukes C."/>
            <person name="Steenkamp E.T."/>
            <person name="Hirsch A.M."/>
            <person name="Manyaka P."/>
            <person name="Maluk M."/>
            <person name="Lafos M."/>
            <person name="Crook M."/>
            <person name="Gross E."/>
            <person name="Simon M.F."/>
            <person name="Bueno dos Reis Junior F."/>
            <person name="Poole P.S."/>
            <person name="Venter S.N."/>
            <person name="James E.K."/>
        </authorList>
    </citation>
    <scope>NUCLEOTIDE SEQUENCE [LARGE SCALE GENOMIC DNA]</scope>
    <source>
        <strain evidence="2 3">GIMN1.004</strain>
    </source>
</reference>
<keyword evidence="3" id="KW-1185">Reference proteome</keyword>
<dbReference type="EMBL" id="PNYA01000038">
    <property type="protein sequence ID" value="PMS14871.1"/>
    <property type="molecule type" value="Genomic_DNA"/>
</dbReference>
<sequence length="60" mass="6390">MNPNNEAHEGANDPEAQQIDEIVRSGPAGAIAVAGIATAIVVALWFAFYFLVFLPRGVIH</sequence>
<evidence type="ECO:0000313" key="2">
    <source>
        <dbReference type="EMBL" id="PMS14871.1"/>
    </source>
</evidence>
<keyword evidence="1" id="KW-1133">Transmembrane helix</keyword>
<keyword evidence="1" id="KW-0812">Transmembrane</keyword>
<protein>
    <recommendedName>
        <fullName evidence="4">Cytochrome c oxidase subunit 2A</fullName>
    </recommendedName>
</protein>
<keyword evidence="1" id="KW-0472">Membrane</keyword>
<name>A0A2N7VCG5_9BURK</name>
<dbReference type="AlphaFoldDB" id="A0A2N7VCG5"/>
<organism evidence="2 3">
    <name type="scientific">Trinickia dabaoshanensis</name>
    <dbReference type="NCBI Taxonomy" id="564714"/>
    <lineage>
        <taxon>Bacteria</taxon>
        <taxon>Pseudomonadati</taxon>
        <taxon>Pseudomonadota</taxon>
        <taxon>Betaproteobacteria</taxon>
        <taxon>Burkholderiales</taxon>
        <taxon>Burkholderiaceae</taxon>
        <taxon>Trinickia</taxon>
    </lineage>
</organism>
<feature type="transmembrane region" description="Helical" evidence="1">
    <location>
        <begin position="30"/>
        <end position="54"/>
    </location>
</feature>
<gene>
    <name evidence="2" type="ORF">C0Z18_29365</name>
</gene>
<evidence type="ECO:0000313" key="3">
    <source>
        <dbReference type="Proteomes" id="UP000235616"/>
    </source>
</evidence>
<evidence type="ECO:0000256" key="1">
    <source>
        <dbReference type="SAM" id="Phobius"/>
    </source>
</evidence>